<protein>
    <recommendedName>
        <fullName evidence="3">Retrotransposon gag domain-containing protein</fullName>
    </recommendedName>
</protein>
<evidence type="ECO:0008006" key="3">
    <source>
        <dbReference type="Google" id="ProtNLM"/>
    </source>
</evidence>
<dbReference type="EMBL" id="JANJYI010000003">
    <property type="protein sequence ID" value="KAK2655599.1"/>
    <property type="molecule type" value="Genomic_DNA"/>
</dbReference>
<dbReference type="AlphaFoldDB" id="A0AAE0CLK7"/>
<proteinExistence type="predicted"/>
<dbReference type="Proteomes" id="UP001280121">
    <property type="component" value="Unassembled WGS sequence"/>
</dbReference>
<reference evidence="1" key="1">
    <citation type="journal article" date="2023" name="Plant J.">
        <title>Genome sequences and population genomics provide insights into the demographic history, inbreeding, and mutation load of two 'living fossil' tree species of Dipteronia.</title>
        <authorList>
            <person name="Feng Y."/>
            <person name="Comes H.P."/>
            <person name="Chen J."/>
            <person name="Zhu S."/>
            <person name="Lu R."/>
            <person name="Zhang X."/>
            <person name="Li P."/>
            <person name="Qiu J."/>
            <person name="Olsen K.M."/>
            <person name="Qiu Y."/>
        </authorList>
    </citation>
    <scope>NUCLEOTIDE SEQUENCE</scope>
    <source>
        <strain evidence="1">KIB01</strain>
    </source>
</reference>
<sequence>MIQVDTYKSRAPIKGEVGYVVNRKIWRSLVMEDRVQKLEEKFEMLSRSQKKLFSQVVGQVERLSQQISGKQTIEIGETSTNNGCKFRVTNSKGSGLHKQFRPRPVKLDFPRYDGKDDLTMWLCRAEKELIQLRQTGMVVEYQARFEKLLAKVGSFAPHKKVRCFVTGLKARIRTDEQANLPSTLTMAISLARLFETQASWEDEEDDVVMEVEGDNEEVEPGISLHAIAGMQAPKTMKILGGFKGQLIIALIDSGSTHNFISSRVAQIINI</sequence>
<dbReference type="CDD" id="cd00303">
    <property type="entry name" value="retropepsin_like"/>
    <property type="match status" value="1"/>
</dbReference>
<gene>
    <name evidence="1" type="ORF">Ddye_008651</name>
</gene>
<accession>A0AAE0CLK7</accession>
<organism evidence="1 2">
    <name type="scientific">Dipteronia dyeriana</name>
    <dbReference type="NCBI Taxonomy" id="168575"/>
    <lineage>
        <taxon>Eukaryota</taxon>
        <taxon>Viridiplantae</taxon>
        <taxon>Streptophyta</taxon>
        <taxon>Embryophyta</taxon>
        <taxon>Tracheophyta</taxon>
        <taxon>Spermatophyta</taxon>
        <taxon>Magnoliopsida</taxon>
        <taxon>eudicotyledons</taxon>
        <taxon>Gunneridae</taxon>
        <taxon>Pentapetalae</taxon>
        <taxon>rosids</taxon>
        <taxon>malvids</taxon>
        <taxon>Sapindales</taxon>
        <taxon>Sapindaceae</taxon>
        <taxon>Hippocastanoideae</taxon>
        <taxon>Acereae</taxon>
        <taxon>Dipteronia</taxon>
    </lineage>
</organism>
<name>A0AAE0CLK7_9ROSI</name>
<evidence type="ECO:0000313" key="2">
    <source>
        <dbReference type="Proteomes" id="UP001280121"/>
    </source>
</evidence>
<evidence type="ECO:0000313" key="1">
    <source>
        <dbReference type="EMBL" id="KAK2655599.1"/>
    </source>
</evidence>
<comment type="caution">
    <text evidence="1">The sequence shown here is derived from an EMBL/GenBank/DDBJ whole genome shotgun (WGS) entry which is preliminary data.</text>
</comment>
<keyword evidence="2" id="KW-1185">Reference proteome</keyword>